<evidence type="ECO:0000313" key="2">
    <source>
        <dbReference type="Proteomes" id="UP000191153"/>
    </source>
</evidence>
<proteinExistence type="predicted"/>
<accession>A0A1T4NV31</accession>
<sequence length="39" mass="4288">MTMILSCAIIAKINKKPASISGVGFVQITVFYEGEDRKK</sequence>
<protein>
    <submittedName>
        <fullName evidence="1">Uncharacterized protein</fullName>
    </submittedName>
</protein>
<gene>
    <name evidence="1" type="ORF">SAMN02745174_01667</name>
</gene>
<evidence type="ECO:0000313" key="1">
    <source>
        <dbReference type="EMBL" id="SJZ83139.1"/>
    </source>
</evidence>
<dbReference type="EMBL" id="FUWX01000012">
    <property type="protein sequence ID" value="SJZ83139.1"/>
    <property type="molecule type" value="Genomic_DNA"/>
</dbReference>
<keyword evidence="2" id="KW-1185">Reference proteome</keyword>
<reference evidence="1 2" key="1">
    <citation type="submission" date="2017-02" db="EMBL/GenBank/DDBJ databases">
        <authorList>
            <person name="Peterson S.W."/>
        </authorList>
    </citation>
    <scope>NUCLEOTIDE SEQUENCE [LARGE SCALE GENOMIC DNA]</scope>
    <source>
        <strain evidence="1 2">ATCC 700028</strain>
    </source>
</reference>
<dbReference type="Proteomes" id="UP000191153">
    <property type="component" value="Unassembled WGS sequence"/>
</dbReference>
<organism evidence="1 2">
    <name type="scientific">Cetobacterium ceti</name>
    <dbReference type="NCBI Taxonomy" id="180163"/>
    <lineage>
        <taxon>Bacteria</taxon>
        <taxon>Fusobacteriati</taxon>
        <taxon>Fusobacteriota</taxon>
        <taxon>Fusobacteriia</taxon>
        <taxon>Fusobacteriales</taxon>
        <taxon>Fusobacteriaceae</taxon>
        <taxon>Cetobacterium</taxon>
    </lineage>
</organism>
<name>A0A1T4NV31_9FUSO</name>
<dbReference type="AlphaFoldDB" id="A0A1T4NV31"/>